<evidence type="ECO:0000313" key="1">
    <source>
        <dbReference type="EMBL" id="DAD99320.1"/>
    </source>
</evidence>
<protein>
    <submittedName>
        <fullName evidence="1">Uncharacterized protein</fullName>
    </submittedName>
</protein>
<proteinExistence type="predicted"/>
<sequence length="93" mass="10625">MIFALKIKKRPGVGLLNFDLWEISEIFLSGDGILGYFPKEEIHDYLLTHPHSIRVNRGNMPFLEPRISKNGEKYVASEANDTILDNLLSLPQE</sequence>
<name>A0A8S5NYP2_9CAUD</name>
<accession>A0A8S5NYP2</accession>
<reference evidence="1" key="1">
    <citation type="journal article" date="2021" name="Proc. Natl. Acad. Sci. U.S.A.">
        <title>A Catalog of Tens of Thousands of Viruses from Human Metagenomes Reveals Hidden Associations with Chronic Diseases.</title>
        <authorList>
            <person name="Tisza M.J."/>
            <person name="Buck C.B."/>
        </authorList>
    </citation>
    <scope>NUCLEOTIDE SEQUENCE</scope>
    <source>
        <strain evidence="1">Ct0FJ5</strain>
    </source>
</reference>
<dbReference type="EMBL" id="BK015281">
    <property type="protein sequence ID" value="DAD99320.1"/>
    <property type="molecule type" value="Genomic_DNA"/>
</dbReference>
<dbReference type="Pfam" id="PF13031">
    <property type="entry name" value="DUF3892"/>
    <property type="match status" value="1"/>
</dbReference>
<organism evidence="1">
    <name type="scientific">Caudovirales sp. ct0FJ5</name>
    <dbReference type="NCBI Taxonomy" id="2825755"/>
    <lineage>
        <taxon>Viruses</taxon>
        <taxon>Duplodnaviria</taxon>
        <taxon>Heunggongvirae</taxon>
        <taxon>Uroviricota</taxon>
        <taxon>Caudoviricetes</taxon>
    </lineage>
</organism>
<dbReference type="InterPro" id="IPR024997">
    <property type="entry name" value="DUF3892"/>
</dbReference>